<dbReference type="EMBL" id="AMCW01000032">
    <property type="protein sequence ID" value="EKK03333.1"/>
    <property type="molecule type" value="Genomic_DNA"/>
</dbReference>
<dbReference type="AlphaFoldDB" id="K5DLK9"/>
<dbReference type="Pfam" id="PF07883">
    <property type="entry name" value="Cupin_2"/>
    <property type="match status" value="1"/>
</dbReference>
<name>K5DLK9_RHOBT</name>
<dbReference type="RefSeq" id="WP_007331305.1">
    <property type="nucleotide sequence ID" value="NZ_AMCW01000032.1"/>
</dbReference>
<evidence type="ECO:0000256" key="1">
    <source>
        <dbReference type="ARBA" id="ARBA00022723"/>
    </source>
</evidence>
<reference evidence="4 5" key="1">
    <citation type="journal article" date="2013" name="Mar. Genomics">
        <title>Expression of sulfatases in Rhodopirellula baltica and the diversity of sulfatases in the genus Rhodopirellula.</title>
        <authorList>
            <person name="Wegner C.E."/>
            <person name="Richter-Heitmann T."/>
            <person name="Klindworth A."/>
            <person name="Klockow C."/>
            <person name="Richter M."/>
            <person name="Achstetter T."/>
            <person name="Glockner F.O."/>
            <person name="Harder J."/>
        </authorList>
    </citation>
    <scope>NUCLEOTIDE SEQUENCE [LARGE SCALE GENOMIC DNA]</scope>
    <source>
        <strain evidence="4 5">SH28</strain>
    </source>
</reference>
<evidence type="ECO:0000313" key="4">
    <source>
        <dbReference type="EMBL" id="EKK03333.1"/>
    </source>
</evidence>
<evidence type="ECO:0000259" key="3">
    <source>
        <dbReference type="Pfam" id="PF07883"/>
    </source>
</evidence>
<dbReference type="SUPFAM" id="SSF51182">
    <property type="entry name" value="RmlC-like cupins"/>
    <property type="match status" value="1"/>
</dbReference>
<gene>
    <name evidence="4" type="ORF">RBSH_01392</name>
</gene>
<dbReference type="GO" id="GO:0046872">
    <property type="term" value="F:metal ion binding"/>
    <property type="evidence" value="ECO:0007669"/>
    <property type="project" value="UniProtKB-KW"/>
</dbReference>
<dbReference type="InterPro" id="IPR011051">
    <property type="entry name" value="RmlC_Cupin_sf"/>
</dbReference>
<organism evidence="4 5">
    <name type="scientific">Rhodopirellula baltica SH28</name>
    <dbReference type="NCBI Taxonomy" id="993517"/>
    <lineage>
        <taxon>Bacteria</taxon>
        <taxon>Pseudomonadati</taxon>
        <taxon>Planctomycetota</taxon>
        <taxon>Planctomycetia</taxon>
        <taxon>Pirellulales</taxon>
        <taxon>Pirellulaceae</taxon>
        <taxon>Rhodopirellula</taxon>
    </lineage>
</organism>
<keyword evidence="1" id="KW-0479">Metal-binding</keyword>
<dbReference type="Proteomes" id="UP000007993">
    <property type="component" value="Unassembled WGS sequence"/>
</dbReference>
<feature type="region of interest" description="Disordered" evidence="2">
    <location>
        <begin position="133"/>
        <end position="154"/>
    </location>
</feature>
<dbReference type="PATRIC" id="fig|993517.3.peg.1517"/>
<dbReference type="InterPro" id="IPR013096">
    <property type="entry name" value="Cupin_2"/>
</dbReference>
<dbReference type="InterPro" id="IPR051610">
    <property type="entry name" value="GPI/OXD"/>
</dbReference>
<protein>
    <submittedName>
        <fullName evidence="4">Protein containing Cupin 2, conserved barrel domain protein</fullName>
    </submittedName>
</protein>
<dbReference type="PANTHER" id="PTHR35848:SF6">
    <property type="entry name" value="CUPIN TYPE-2 DOMAIN-CONTAINING PROTEIN"/>
    <property type="match status" value="1"/>
</dbReference>
<sequence>MIVGDLKNIQGRCYPAKRRTQNLVGGASPIHCNHFAMGLVTLEPNGGQVPWHRHEEEEVYFVISGRTEMCLGEERWELTSGQIVHIPPGVCHQVTNIGDVSATFIYCYGPAGDVDHWKQELAGTLPKAGIDVPDLPAGAHPQFTDPPEDGPIKL</sequence>
<comment type="caution">
    <text evidence="4">The sequence shown here is derived from an EMBL/GenBank/DDBJ whole genome shotgun (WGS) entry which is preliminary data.</text>
</comment>
<dbReference type="PANTHER" id="PTHR35848">
    <property type="entry name" value="OXALATE-BINDING PROTEIN"/>
    <property type="match status" value="1"/>
</dbReference>
<feature type="domain" description="Cupin type-2" evidence="3">
    <location>
        <begin position="39"/>
        <end position="105"/>
    </location>
</feature>
<dbReference type="Gene3D" id="2.60.120.10">
    <property type="entry name" value="Jelly Rolls"/>
    <property type="match status" value="1"/>
</dbReference>
<evidence type="ECO:0000256" key="2">
    <source>
        <dbReference type="SAM" id="MobiDB-lite"/>
    </source>
</evidence>
<evidence type="ECO:0000313" key="5">
    <source>
        <dbReference type="Proteomes" id="UP000007993"/>
    </source>
</evidence>
<dbReference type="InterPro" id="IPR014710">
    <property type="entry name" value="RmlC-like_jellyroll"/>
</dbReference>
<proteinExistence type="predicted"/>
<accession>K5DLK9</accession>